<name>X1GDB6_9ZZZZ</name>
<evidence type="ECO:0000313" key="1">
    <source>
        <dbReference type="EMBL" id="GAH39584.1"/>
    </source>
</evidence>
<accession>X1GDB6</accession>
<proteinExistence type="predicted"/>
<dbReference type="AlphaFoldDB" id="X1GDB6"/>
<sequence>MIKASEILDRIREAMPPKDMKYGDYYTRLQFDKIWKAIKSCEAELASPS</sequence>
<protein>
    <submittedName>
        <fullName evidence="1">Uncharacterized protein</fullName>
    </submittedName>
</protein>
<reference evidence="1" key="1">
    <citation type="journal article" date="2014" name="Front. Microbiol.">
        <title>High frequency of phylogenetically diverse reductive dehalogenase-homologous genes in deep subseafloor sedimentary metagenomes.</title>
        <authorList>
            <person name="Kawai M."/>
            <person name="Futagami T."/>
            <person name="Toyoda A."/>
            <person name="Takaki Y."/>
            <person name="Nishi S."/>
            <person name="Hori S."/>
            <person name="Arai W."/>
            <person name="Tsubouchi T."/>
            <person name="Morono Y."/>
            <person name="Uchiyama I."/>
            <person name="Ito T."/>
            <person name="Fujiyama A."/>
            <person name="Inagaki F."/>
            <person name="Takami H."/>
        </authorList>
    </citation>
    <scope>NUCLEOTIDE SEQUENCE</scope>
    <source>
        <strain evidence="1">Expedition CK06-06</strain>
    </source>
</reference>
<comment type="caution">
    <text evidence="1">The sequence shown here is derived from an EMBL/GenBank/DDBJ whole genome shotgun (WGS) entry which is preliminary data.</text>
</comment>
<organism evidence="1">
    <name type="scientific">marine sediment metagenome</name>
    <dbReference type="NCBI Taxonomy" id="412755"/>
    <lineage>
        <taxon>unclassified sequences</taxon>
        <taxon>metagenomes</taxon>
        <taxon>ecological metagenomes</taxon>
    </lineage>
</organism>
<dbReference type="EMBL" id="BARU01008311">
    <property type="protein sequence ID" value="GAH39584.1"/>
    <property type="molecule type" value="Genomic_DNA"/>
</dbReference>
<gene>
    <name evidence="1" type="ORF">S03H2_16283</name>
</gene>